<dbReference type="Proteomes" id="UP000570851">
    <property type="component" value="Unassembled WGS sequence"/>
</dbReference>
<keyword evidence="6" id="KW-1185">Reference proteome</keyword>
<dbReference type="InterPro" id="IPR001845">
    <property type="entry name" value="HTH_ArsR_DNA-bd_dom"/>
</dbReference>
<evidence type="ECO:0000313" key="5">
    <source>
        <dbReference type="EMBL" id="MBC1301085.1"/>
    </source>
</evidence>
<dbReference type="NCBIfam" id="NF033788">
    <property type="entry name" value="HTH_metalloreg"/>
    <property type="match status" value="1"/>
</dbReference>
<evidence type="ECO:0000313" key="6">
    <source>
        <dbReference type="Proteomes" id="UP000570851"/>
    </source>
</evidence>
<protein>
    <submittedName>
        <fullName evidence="5">Helix-turn-helix transcriptional regulator</fullName>
    </submittedName>
</protein>
<dbReference type="InterPro" id="IPR036388">
    <property type="entry name" value="WH-like_DNA-bd_sf"/>
</dbReference>
<name>A0ABR6S3V3_ANAVA</name>
<dbReference type="Gene3D" id="1.10.10.10">
    <property type="entry name" value="Winged helix-like DNA-binding domain superfamily/Winged helix DNA-binding domain"/>
    <property type="match status" value="1"/>
</dbReference>
<reference evidence="5 6" key="1">
    <citation type="submission" date="2019-11" db="EMBL/GenBank/DDBJ databases">
        <title>Comparison of genomes from free-living endosymbiotic cyanobacteria isolated from Azolla.</title>
        <authorList>
            <person name="Thiel T."/>
            <person name="Pratte B."/>
        </authorList>
    </citation>
    <scope>NUCLEOTIDE SEQUENCE [LARGE SCALE GENOMIC DNA]</scope>
    <source>
        <strain evidence="5 6">N2B</strain>
    </source>
</reference>
<dbReference type="EMBL" id="JACKZP010000009">
    <property type="protein sequence ID" value="MBC1301085.1"/>
    <property type="molecule type" value="Genomic_DNA"/>
</dbReference>
<evidence type="ECO:0000259" key="4">
    <source>
        <dbReference type="PROSITE" id="PS50987"/>
    </source>
</evidence>
<dbReference type="Pfam" id="PF01022">
    <property type="entry name" value="HTH_5"/>
    <property type="match status" value="1"/>
</dbReference>
<feature type="domain" description="HTH arsR-type" evidence="4">
    <location>
        <begin position="4"/>
        <end position="98"/>
    </location>
</feature>
<keyword evidence="3" id="KW-0804">Transcription</keyword>
<dbReference type="InterPro" id="IPR036390">
    <property type="entry name" value="WH_DNA-bd_sf"/>
</dbReference>
<evidence type="ECO:0000256" key="3">
    <source>
        <dbReference type="ARBA" id="ARBA00023163"/>
    </source>
</evidence>
<accession>A0ABR6S3V3</accession>
<evidence type="ECO:0000256" key="1">
    <source>
        <dbReference type="ARBA" id="ARBA00023015"/>
    </source>
</evidence>
<dbReference type="PANTHER" id="PTHR43132">
    <property type="entry name" value="ARSENICAL RESISTANCE OPERON REPRESSOR ARSR-RELATED"/>
    <property type="match status" value="1"/>
</dbReference>
<dbReference type="SMART" id="SM00418">
    <property type="entry name" value="HTH_ARSR"/>
    <property type="match status" value="1"/>
</dbReference>
<dbReference type="PROSITE" id="PS50987">
    <property type="entry name" value="HTH_ARSR_2"/>
    <property type="match status" value="1"/>
</dbReference>
<organism evidence="5 6">
    <name type="scientific">Trichormus variabilis N2B</name>
    <dbReference type="NCBI Taxonomy" id="2681315"/>
    <lineage>
        <taxon>Bacteria</taxon>
        <taxon>Bacillati</taxon>
        <taxon>Cyanobacteriota</taxon>
        <taxon>Cyanophyceae</taxon>
        <taxon>Nostocales</taxon>
        <taxon>Nostocaceae</taxon>
        <taxon>Trichormus</taxon>
    </lineage>
</organism>
<dbReference type="InterPro" id="IPR011991">
    <property type="entry name" value="ArsR-like_HTH"/>
</dbReference>
<dbReference type="CDD" id="cd00090">
    <property type="entry name" value="HTH_ARSR"/>
    <property type="match status" value="1"/>
</dbReference>
<dbReference type="PANTHER" id="PTHR43132:SF9">
    <property type="entry name" value="ARSR FAMILY TRANSCRIPTIONAL REGULATORY PROTEIN"/>
    <property type="match status" value="1"/>
</dbReference>
<gene>
    <name evidence="5" type="ORF">GNE12_04055</name>
</gene>
<proteinExistence type="predicted"/>
<dbReference type="GeneID" id="58724466"/>
<comment type="caution">
    <text evidence="5">The sequence shown here is derived from an EMBL/GenBank/DDBJ whole genome shotgun (WGS) entry which is preliminary data.</text>
</comment>
<evidence type="ECO:0000256" key="2">
    <source>
        <dbReference type="ARBA" id="ARBA00023125"/>
    </source>
</evidence>
<dbReference type="InterPro" id="IPR051011">
    <property type="entry name" value="Metal_resp_trans_reg"/>
</dbReference>
<keyword evidence="2" id="KW-0238">DNA-binding</keyword>
<dbReference type="SUPFAM" id="SSF46785">
    <property type="entry name" value="Winged helix' DNA-binding domain"/>
    <property type="match status" value="1"/>
</dbReference>
<keyword evidence="1" id="KW-0805">Transcription regulation</keyword>
<sequence length="124" mass="13607">MLESSPTALAPVADYFKVLSEVSRLQVLCALKSGAKNVTEIIEITQLKQANVSKHLQILAQTGIIKRQPQGVSVFYEIADPIIFELCELVCQRLALQLSEKSQQLKQLENSALGLKDGITAQRG</sequence>
<dbReference type="RefSeq" id="WP_011318596.1">
    <property type="nucleotide sequence ID" value="NZ_JACKZP010000009.1"/>
</dbReference>
<dbReference type="PRINTS" id="PR00778">
    <property type="entry name" value="HTHARSR"/>
</dbReference>